<protein>
    <submittedName>
        <fullName evidence="1">Uncharacterized protein</fullName>
    </submittedName>
</protein>
<gene>
    <name evidence="1" type="ORF">DPMN_036765</name>
</gene>
<reference evidence="1" key="2">
    <citation type="submission" date="2020-11" db="EMBL/GenBank/DDBJ databases">
        <authorList>
            <person name="McCartney M.A."/>
            <person name="Auch B."/>
            <person name="Kono T."/>
            <person name="Mallez S."/>
            <person name="Becker A."/>
            <person name="Gohl D.M."/>
            <person name="Silverstein K.A.T."/>
            <person name="Koren S."/>
            <person name="Bechman K.B."/>
            <person name="Herman A."/>
            <person name="Abrahante J.E."/>
            <person name="Garbe J."/>
        </authorList>
    </citation>
    <scope>NUCLEOTIDE SEQUENCE</scope>
    <source>
        <strain evidence="1">Duluth1</strain>
        <tissue evidence="1">Whole animal</tissue>
    </source>
</reference>
<dbReference type="EMBL" id="JAIWYP010000002">
    <property type="protein sequence ID" value="KAH3873528.1"/>
    <property type="molecule type" value="Genomic_DNA"/>
</dbReference>
<keyword evidence="2" id="KW-1185">Reference proteome</keyword>
<dbReference type="AlphaFoldDB" id="A0A9D4MBF4"/>
<evidence type="ECO:0000313" key="2">
    <source>
        <dbReference type="Proteomes" id="UP000828390"/>
    </source>
</evidence>
<accession>A0A9D4MBF4</accession>
<organism evidence="1 2">
    <name type="scientific">Dreissena polymorpha</name>
    <name type="common">Zebra mussel</name>
    <name type="synonym">Mytilus polymorpha</name>
    <dbReference type="NCBI Taxonomy" id="45954"/>
    <lineage>
        <taxon>Eukaryota</taxon>
        <taxon>Metazoa</taxon>
        <taxon>Spiralia</taxon>
        <taxon>Lophotrochozoa</taxon>
        <taxon>Mollusca</taxon>
        <taxon>Bivalvia</taxon>
        <taxon>Autobranchia</taxon>
        <taxon>Heteroconchia</taxon>
        <taxon>Euheterodonta</taxon>
        <taxon>Imparidentia</taxon>
        <taxon>Neoheterodontei</taxon>
        <taxon>Myida</taxon>
        <taxon>Dreissenoidea</taxon>
        <taxon>Dreissenidae</taxon>
        <taxon>Dreissena</taxon>
    </lineage>
</organism>
<reference evidence="1" key="1">
    <citation type="journal article" date="2019" name="bioRxiv">
        <title>The Genome of the Zebra Mussel, Dreissena polymorpha: A Resource for Invasive Species Research.</title>
        <authorList>
            <person name="McCartney M.A."/>
            <person name="Auch B."/>
            <person name="Kono T."/>
            <person name="Mallez S."/>
            <person name="Zhang Y."/>
            <person name="Obille A."/>
            <person name="Becker A."/>
            <person name="Abrahante J.E."/>
            <person name="Garbe J."/>
            <person name="Badalamenti J.P."/>
            <person name="Herman A."/>
            <person name="Mangelson H."/>
            <person name="Liachko I."/>
            <person name="Sullivan S."/>
            <person name="Sone E.D."/>
            <person name="Koren S."/>
            <person name="Silverstein K.A.T."/>
            <person name="Beckman K.B."/>
            <person name="Gohl D.M."/>
        </authorList>
    </citation>
    <scope>NUCLEOTIDE SEQUENCE</scope>
    <source>
        <strain evidence="1">Duluth1</strain>
        <tissue evidence="1">Whole animal</tissue>
    </source>
</reference>
<comment type="caution">
    <text evidence="1">The sequence shown here is derived from an EMBL/GenBank/DDBJ whole genome shotgun (WGS) entry which is preliminary data.</text>
</comment>
<proteinExistence type="predicted"/>
<evidence type="ECO:0000313" key="1">
    <source>
        <dbReference type="EMBL" id="KAH3873528.1"/>
    </source>
</evidence>
<sequence length="51" mass="5740">MLEESAASLVASEPSIYLLSFSYTFSWSSVTAKITLMLFSRIFVEIWLTDG</sequence>
<dbReference type="Proteomes" id="UP000828390">
    <property type="component" value="Unassembled WGS sequence"/>
</dbReference>
<name>A0A9D4MBF4_DREPO</name>